<feature type="region of interest" description="Disordered" evidence="1">
    <location>
        <begin position="232"/>
        <end position="289"/>
    </location>
</feature>
<feature type="compositionally biased region" description="Basic and acidic residues" evidence="1">
    <location>
        <begin position="237"/>
        <end position="264"/>
    </location>
</feature>
<accession>A0AAQ3L2A8</accession>
<name>A0AAQ3L2A8_9LILI</name>
<reference evidence="2 3" key="1">
    <citation type="submission" date="2023-10" db="EMBL/GenBank/DDBJ databases">
        <title>Chromosome-scale genome assembly provides insights into flower coloration mechanisms of Canna indica.</title>
        <authorList>
            <person name="Li C."/>
        </authorList>
    </citation>
    <scope>NUCLEOTIDE SEQUENCE [LARGE SCALE GENOMIC DNA]</scope>
    <source>
        <tissue evidence="2">Flower</tissue>
    </source>
</reference>
<keyword evidence="3" id="KW-1185">Reference proteome</keyword>
<evidence type="ECO:0000313" key="2">
    <source>
        <dbReference type="EMBL" id="WOL17303.1"/>
    </source>
</evidence>
<evidence type="ECO:0000256" key="1">
    <source>
        <dbReference type="SAM" id="MobiDB-lite"/>
    </source>
</evidence>
<proteinExistence type="predicted"/>
<dbReference type="EMBL" id="CP136897">
    <property type="protein sequence ID" value="WOL17303.1"/>
    <property type="molecule type" value="Genomic_DNA"/>
</dbReference>
<gene>
    <name evidence="2" type="ORF">Cni_G26094</name>
</gene>
<organism evidence="2 3">
    <name type="scientific">Canna indica</name>
    <name type="common">Indian-shot</name>
    <dbReference type="NCBI Taxonomy" id="4628"/>
    <lineage>
        <taxon>Eukaryota</taxon>
        <taxon>Viridiplantae</taxon>
        <taxon>Streptophyta</taxon>
        <taxon>Embryophyta</taxon>
        <taxon>Tracheophyta</taxon>
        <taxon>Spermatophyta</taxon>
        <taxon>Magnoliopsida</taxon>
        <taxon>Liliopsida</taxon>
        <taxon>Zingiberales</taxon>
        <taxon>Cannaceae</taxon>
        <taxon>Canna</taxon>
    </lineage>
</organism>
<protein>
    <submittedName>
        <fullName evidence="2">Uncharacterized protein</fullName>
    </submittedName>
</protein>
<evidence type="ECO:0000313" key="3">
    <source>
        <dbReference type="Proteomes" id="UP001327560"/>
    </source>
</evidence>
<dbReference type="AlphaFoldDB" id="A0AAQ3L2A8"/>
<dbReference type="Proteomes" id="UP001327560">
    <property type="component" value="Chromosome 8"/>
</dbReference>
<sequence length="331" mass="35327">MPPSLPSPPPPPLEQLTWPHLHSRRHAHPQLAYVSRIQRLRPPLPALGQPLLPHLPPSPTYYLNTTLLLPPNPRILITFLSPVSPSLCAPQVCPPLELASSLLLPLLRSGKQHQPNAFKEKFLSTPTIVVKLDPMLATGGCGIKLMLSSGGGSSSAPEERVILNGATGRDDVLYPHLTVRETLVFCTMLWLLRKVAREEKVAVAEAVITELGCGSARTPSWAGSLAGSVTAQAGQHRARDAGEPEPATARRADVGAGLDDHEPACGDAGRAGEEGENGGDINPPAGKPCLPNVRRGAPAIGGELLVLQQSQGHHGLFWLHWICSKVPCQPR</sequence>